<proteinExistence type="inferred from homology"/>
<evidence type="ECO:0000256" key="2">
    <source>
        <dbReference type="ARBA" id="ARBA00005979"/>
    </source>
</evidence>
<keyword evidence="6" id="KW-1185">Reference proteome</keyword>
<accession>A0A918JPA9</accession>
<dbReference type="PANTHER" id="PTHR22893">
    <property type="entry name" value="NADH OXIDOREDUCTASE-RELATED"/>
    <property type="match status" value="1"/>
</dbReference>
<reference evidence="5" key="2">
    <citation type="submission" date="2020-09" db="EMBL/GenBank/DDBJ databases">
        <authorList>
            <person name="Sun Q."/>
            <person name="Kim S."/>
        </authorList>
    </citation>
    <scope>NUCLEOTIDE SEQUENCE</scope>
    <source>
        <strain evidence="5">KCTC 22164</strain>
    </source>
</reference>
<sequence>MADSPLFESQQWAGFTLKNRMVLAPLTRGRAGSERIPNKIMGDYYTQRAGAGLLISEATSISEEANGWVDSAGIYNQQMVDGWRSVTTRVHDAGGRIVLQLWHTGRASHSDFHDGKPPFSASAVKLQGDQIHTPNGKKDYEVPRAMEQDDIARTVEDYRKAAQNAKDAGFDGVEVHAANGYLINQFLDSRSNQRDDEYGGSIENRYRFLGEVMDAVLSVWPAAQVGVRLSPNGVFNDMGADDYRETFTYVAQQLNALELGYLHVMDGLGFGFHERGDPMTLAEFRALFDGMIIGNCGYDKASAEQRIADGDGDMIAFGRPFITNPDLPERYRHDYPLNDFDDPSQWYGGGAEGYSDYESYKEASGKASLESMS</sequence>
<keyword evidence="3" id="KW-0560">Oxidoreductase</keyword>
<dbReference type="Gene3D" id="3.20.20.70">
    <property type="entry name" value="Aldolase class I"/>
    <property type="match status" value="1"/>
</dbReference>
<dbReference type="Proteomes" id="UP000631300">
    <property type="component" value="Unassembled WGS sequence"/>
</dbReference>
<dbReference type="FunFam" id="3.20.20.70:FF:000059">
    <property type="entry name" value="N-ethylmaleimide reductase, FMN-linked"/>
    <property type="match status" value="1"/>
</dbReference>
<dbReference type="InterPro" id="IPR045247">
    <property type="entry name" value="Oye-like"/>
</dbReference>
<evidence type="ECO:0000313" key="6">
    <source>
        <dbReference type="Proteomes" id="UP000631300"/>
    </source>
</evidence>
<organism evidence="5 6">
    <name type="scientific">Alteromonas halophila</name>
    <dbReference type="NCBI Taxonomy" id="516698"/>
    <lineage>
        <taxon>Bacteria</taxon>
        <taxon>Pseudomonadati</taxon>
        <taxon>Pseudomonadota</taxon>
        <taxon>Gammaproteobacteria</taxon>
        <taxon>Alteromonadales</taxon>
        <taxon>Alteromonadaceae</taxon>
        <taxon>Alteromonas/Salinimonas group</taxon>
        <taxon>Alteromonas</taxon>
    </lineage>
</organism>
<name>A0A918JPA9_9ALTE</name>
<dbReference type="AlphaFoldDB" id="A0A918JPA9"/>
<comment type="similarity">
    <text evidence="2">Belongs to the NADH:flavin oxidoreductase/NADH oxidase family.</text>
</comment>
<evidence type="ECO:0000313" key="5">
    <source>
        <dbReference type="EMBL" id="GGW92890.1"/>
    </source>
</evidence>
<reference evidence="5" key="1">
    <citation type="journal article" date="2014" name="Int. J. Syst. Evol. Microbiol.">
        <title>Complete genome sequence of Corynebacterium casei LMG S-19264T (=DSM 44701T), isolated from a smear-ripened cheese.</title>
        <authorList>
            <consortium name="US DOE Joint Genome Institute (JGI-PGF)"/>
            <person name="Walter F."/>
            <person name="Albersmeier A."/>
            <person name="Kalinowski J."/>
            <person name="Ruckert C."/>
        </authorList>
    </citation>
    <scope>NUCLEOTIDE SEQUENCE</scope>
    <source>
        <strain evidence="5">KCTC 22164</strain>
    </source>
</reference>
<dbReference type="Pfam" id="PF00724">
    <property type="entry name" value="Oxidored_FMN"/>
    <property type="match status" value="1"/>
</dbReference>
<evidence type="ECO:0000256" key="3">
    <source>
        <dbReference type="ARBA" id="ARBA00023002"/>
    </source>
</evidence>
<dbReference type="SUPFAM" id="SSF51395">
    <property type="entry name" value="FMN-linked oxidoreductases"/>
    <property type="match status" value="1"/>
</dbReference>
<comment type="cofactor">
    <cofactor evidence="1">
        <name>FMN</name>
        <dbReference type="ChEBI" id="CHEBI:58210"/>
    </cofactor>
</comment>
<dbReference type="EMBL" id="BMXP01000009">
    <property type="protein sequence ID" value="GGW92890.1"/>
    <property type="molecule type" value="Genomic_DNA"/>
</dbReference>
<dbReference type="GO" id="GO:0010181">
    <property type="term" value="F:FMN binding"/>
    <property type="evidence" value="ECO:0007669"/>
    <property type="project" value="InterPro"/>
</dbReference>
<gene>
    <name evidence="5" type="ORF">GCM10007391_28920</name>
</gene>
<dbReference type="InterPro" id="IPR001155">
    <property type="entry name" value="OxRdtase_FMN_N"/>
</dbReference>
<dbReference type="GO" id="GO:0005829">
    <property type="term" value="C:cytosol"/>
    <property type="evidence" value="ECO:0007669"/>
    <property type="project" value="UniProtKB-ARBA"/>
</dbReference>
<dbReference type="CDD" id="cd02933">
    <property type="entry name" value="OYE_like_FMN"/>
    <property type="match status" value="1"/>
</dbReference>
<evidence type="ECO:0000259" key="4">
    <source>
        <dbReference type="Pfam" id="PF00724"/>
    </source>
</evidence>
<comment type="caution">
    <text evidence="5">The sequence shown here is derived from an EMBL/GenBank/DDBJ whole genome shotgun (WGS) entry which is preliminary data.</text>
</comment>
<dbReference type="RefSeq" id="WP_189407712.1">
    <property type="nucleotide sequence ID" value="NZ_BMXP01000009.1"/>
</dbReference>
<evidence type="ECO:0000256" key="1">
    <source>
        <dbReference type="ARBA" id="ARBA00001917"/>
    </source>
</evidence>
<feature type="domain" description="NADH:flavin oxidoreductase/NADH oxidase N-terminal" evidence="4">
    <location>
        <begin position="6"/>
        <end position="337"/>
    </location>
</feature>
<protein>
    <submittedName>
        <fullName evidence="5">Alkene reductase</fullName>
    </submittedName>
</protein>
<dbReference type="InterPro" id="IPR013785">
    <property type="entry name" value="Aldolase_TIM"/>
</dbReference>
<dbReference type="GO" id="GO:0016628">
    <property type="term" value="F:oxidoreductase activity, acting on the CH-CH group of donors, NAD or NADP as acceptor"/>
    <property type="evidence" value="ECO:0007669"/>
    <property type="project" value="UniProtKB-ARBA"/>
</dbReference>
<dbReference type="PANTHER" id="PTHR22893:SF91">
    <property type="entry name" value="NADPH DEHYDROGENASE 2-RELATED"/>
    <property type="match status" value="1"/>
</dbReference>